<accession>A0A075WI33</accession>
<dbReference type="AlphaFoldDB" id="A0A075WI33"/>
<protein>
    <submittedName>
        <fullName evidence="2">Uncharacterized protein</fullName>
    </submittedName>
</protein>
<gene>
    <name evidence="2" type="ORF">AFULGI_00004030</name>
</gene>
<dbReference type="RefSeq" id="WP_048064227.1">
    <property type="nucleotide sequence ID" value="NZ_CP006577.1"/>
</dbReference>
<dbReference type="EMBL" id="CP006577">
    <property type="protein sequence ID" value="AIG97218.1"/>
    <property type="molecule type" value="Genomic_DNA"/>
</dbReference>
<proteinExistence type="predicted"/>
<keyword evidence="1" id="KW-0812">Transmembrane</keyword>
<feature type="transmembrane region" description="Helical" evidence="1">
    <location>
        <begin position="54"/>
        <end position="73"/>
    </location>
</feature>
<evidence type="ECO:0000313" key="2">
    <source>
        <dbReference type="EMBL" id="AIG97218.1"/>
    </source>
</evidence>
<dbReference type="KEGG" id="afg:AFULGI_00004030"/>
<sequence>MTFEPFFIFPVVLITLARRGFVYILLPITAALILRATKVNYGPLTVSPTMHFNTPSIAVFAVLLVATTIASVFKPKLWRAFLVAIVVISILHAATPIESPVKGEGCNKISIELLDSETNFCFYISSAKTGKMWYYHATLHFMDSEGLVVNRVHLLTAALTFSSEVVEFRNEQGKFHAIFYSEVPIDSLKLKLCYFPETVIGSLPVVFCSSVDLEVR</sequence>
<evidence type="ECO:0000256" key="1">
    <source>
        <dbReference type="SAM" id="Phobius"/>
    </source>
</evidence>
<dbReference type="Proteomes" id="UP000028501">
    <property type="component" value="Chromosome"/>
</dbReference>
<reference evidence="2 3" key="1">
    <citation type="submission" date="2013-07" db="EMBL/GenBank/DDBJ databases">
        <title>Genome of Archaeoglobus fulgidus.</title>
        <authorList>
            <person name="Fiebig A."/>
            <person name="Birkeland N.-K."/>
        </authorList>
    </citation>
    <scope>NUCLEOTIDE SEQUENCE [LARGE SCALE GENOMIC DNA]</scope>
    <source>
        <strain evidence="2 3">DSM 8774</strain>
    </source>
</reference>
<organism evidence="2 3">
    <name type="scientific">Archaeoglobus fulgidus DSM 8774</name>
    <dbReference type="NCBI Taxonomy" id="1344584"/>
    <lineage>
        <taxon>Archaea</taxon>
        <taxon>Methanobacteriati</taxon>
        <taxon>Methanobacteriota</taxon>
        <taxon>Archaeoglobi</taxon>
        <taxon>Archaeoglobales</taxon>
        <taxon>Archaeoglobaceae</taxon>
        <taxon>Archaeoglobus</taxon>
    </lineage>
</organism>
<feature type="transmembrane region" description="Helical" evidence="1">
    <location>
        <begin position="7"/>
        <end position="34"/>
    </location>
</feature>
<feature type="transmembrane region" description="Helical" evidence="1">
    <location>
        <begin position="80"/>
        <end position="97"/>
    </location>
</feature>
<dbReference type="GeneID" id="24793938"/>
<keyword evidence="1" id="KW-0472">Membrane</keyword>
<keyword evidence="1" id="KW-1133">Transmembrane helix</keyword>
<name>A0A075WI33_ARCFL</name>
<dbReference type="HOGENOM" id="CLU_1275249_0_0_2"/>
<evidence type="ECO:0000313" key="3">
    <source>
        <dbReference type="Proteomes" id="UP000028501"/>
    </source>
</evidence>